<sequence>MNIWLLACKLPDTIMILPEECICFLSSKKKIEWLRELEKQNPDYTGVPPVKLFVHNKDDEDEANITKILKIIKKSKKGKIIGVFLHEICGDPFVFAGKAALDPKYFDQIDVSVVVAYIICPKENVELKKIEIACTLTMNIFNVLLKHHIMRITNDHEKIQHAQLSRKVESIAQIERRKADLSYSPKTLCYPAIIQSGGTIANPKSLVASVVVVVVVVVSSGGSSSSSGGSSGGGGGSSGGGSSGGGGGGSW</sequence>
<protein>
    <recommendedName>
        <fullName evidence="1">FACT complex subunit</fullName>
    </recommendedName>
</protein>
<keyword evidence="1" id="KW-0235">DNA replication</keyword>
<feature type="region of interest" description="Disordered" evidence="2">
    <location>
        <begin position="221"/>
        <end position="251"/>
    </location>
</feature>
<evidence type="ECO:0000313" key="5">
    <source>
        <dbReference type="Proteomes" id="UP001168990"/>
    </source>
</evidence>
<accession>A0AA39KL25</accession>
<dbReference type="PANTHER" id="PTHR13980:SF15">
    <property type="entry name" value="FACT COMPLEX SUBUNIT SPT16"/>
    <property type="match status" value="1"/>
</dbReference>
<dbReference type="GO" id="GO:0035101">
    <property type="term" value="C:FACT complex"/>
    <property type="evidence" value="ECO:0007669"/>
    <property type="project" value="UniProtKB-UniRule"/>
</dbReference>
<organism evidence="4 5">
    <name type="scientific">Microctonus aethiopoides</name>
    <dbReference type="NCBI Taxonomy" id="144406"/>
    <lineage>
        <taxon>Eukaryota</taxon>
        <taxon>Metazoa</taxon>
        <taxon>Ecdysozoa</taxon>
        <taxon>Arthropoda</taxon>
        <taxon>Hexapoda</taxon>
        <taxon>Insecta</taxon>
        <taxon>Pterygota</taxon>
        <taxon>Neoptera</taxon>
        <taxon>Endopterygota</taxon>
        <taxon>Hymenoptera</taxon>
        <taxon>Apocrita</taxon>
        <taxon>Ichneumonoidea</taxon>
        <taxon>Braconidae</taxon>
        <taxon>Euphorinae</taxon>
        <taxon>Microctonus</taxon>
    </lineage>
</organism>
<keyword evidence="1" id="KW-0158">Chromosome</keyword>
<dbReference type="InterPro" id="IPR029149">
    <property type="entry name" value="Creatin/AminoP/Spt16_N"/>
</dbReference>
<dbReference type="SMART" id="SM01285">
    <property type="entry name" value="FACT-Spt16_Nlob"/>
    <property type="match status" value="1"/>
</dbReference>
<dbReference type="Proteomes" id="UP001168990">
    <property type="component" value="Unassembled WGS sequence"/>
</dbReference>
<dbReference type="Pfam" id="PF14826">
    <property type="entry name" value="FACT-Spt16_Nlob"/>
    <property type="match status" value="1"/>
</dbReference>
<name>A0AA39KL25_9HYME</name>
<keyword evidence="5" id="KW-1185">Reference proteome</keyword>
<reference evidence="4" key="2">
    <citation type="submission" date="2023-03" db="EMBL/GenBank/DDBJ databases">
        <authorList>
            <person name="Inwood S.N."/>
            <person name="Skelly J.G."/>
            <person name="Guhlin J."/>
            <person name="Harrop T.W.R."/>
            <person name="Goldson S.G."/>
            <person name="Dearden P.K."/>
        </authorList>
    </citation>
    <scope>NUCLEOTIDE SEQUENCE</scope>
    <source>
        <strain evidence="4">Irish</strain>
        <tissue evidence="4">Whole body</tissue>
    </source>
</reference>
<dbReference type="GO" id="GO:0031491">
    <property type="term" value="F:nucleosome binding"/>
    <property type="evidence" value="ECO:0007669"/>
    <property type="project" value="TreeGrafter"/>
</dbReference>
<dbReference type="GO" id="GO:0006281">
    <property type="term" value="P:DNA repair"/>
    <property type="evidence" value="ECO:0007669"/>
    <property type="project" value="UniProtKB-UniRule"/>
</dbReference>
<evidence type="ECO:0000259" key="3">
    <source>
        <dbReference type="SMART" id="SM01285"/>
    </source>
</evidence>
<keyword evidence="1" id="KW-0234">DNA repair</keyword>
<dbReference type="Gene3D" id="3.90.230.10">
    <property type="entry name" value="Creatinase/methionine aminopeptidase superfamily"/>
    <property type="match status" value="1"/>
</dbReference>
<comment type="similarity">
    <text evidence="1">Belongs to the peptidase M24 family. SPT16 subfamily.</text>
</comment>
<feature type="compositionally biased region" description="Gly residues" evidence="2">
    <location>
        <begin position="229"/>
        <end position="251"/>
    </location>
</feature>
<proteinExistence type="inferred from homology"/>
<gene>
    <name evidence="4" type="ORF">PV328_003836</name>
</gene>
<comment type="subcellular location">
    <subcellularLocation>
        <location evidence="1">Nucleus</location>
    </subcellularLocation>
    <subcellularLocation>
        <location evidence="1">Chromosome</location>
    </subcellularLocation>
</comment>
<evidence type="ECO:0000256" key="1">
    <source>
        <dbReference type="RuleBase" id="RU367052"/>
    </source>
</evidence>
<dbReference type="GO" id="GO:0006260">
    <property type="term" value="P:DNA replication"/>
    <property type="evidence" value="ECO:0007669"/>
    <property type="project" value="UniProtKB-KW"/>
</dbReference>
<dbReference type="PANTHER" id="PTHR13980">
    <property type="entry name" value="CDC68 RELATED"/>
    <property type="match status" value="1"/>
</dbReference>
<dbReference type="GO" id="GO:0006368">
    <property type="term" value="P:transcription elongation by RNA polymerase II"/>
    <property type="evidence" value="ECO:0007669"/>
    <property type="project" value="TreeGrafter"/>
</dbReference>
<dbReference type="InterPro" id="IPR029148">
    <property type="entry name" value="FACT-SPT16_Nlobe"/>
</dbReference>
<evidence type="ECO:0000256" key="2">
    <source>
        <dbReference type="SAM" id="MobiDB-lite"/>
    </source>
</evidence>
<reference evidence="4" key="1">
    <citation type="journal article" date="2023" name="bioRxiv">
        <title>Scaffold-level genome assemblies of two parasitoid biocontrol wasps reveal the parthenogenesis mechanism and an associated novel virus.</title>
        <authorList>
            <person name="Inwood S."/>
            <person name="Skelly J."/>
            <person name="Guhlin J."/>
            <person name="Harrop T."/>
            <person name="Goldson S."/>
            <person name="Dearden P."/>
        </authorList>
    </citation>
    <scope>NUCLEOTIDE SEQUENCE</scope>
    <source>
        <strain evidence="4">Irish</strain>
        <tissue evidence="4">Whole body</tissue>
    </source>
</reference>
<comment type="caution">
    <text evidence="4">The sequence shown here is derived from an EMBL/GenBank/DDBJ whole genome shotgun (WGS) entry which is preliminary data.</text>
</comment>
<keyword evidence="1" id="KW-0539">Nucleus</keyword>
<dbReference type="AlphaFoldDB" id="A0AA39KL25"/>
<dbReference type="InterPro" id="IPR040258">
    <property type="entry name" value="Spt16"/>
</dbReference>
<keyword evidence="1" id="KW-0804">Transcription</keyword>
<comment type="function">
    <text evidence="1">Component of the FACT complex, a general chromatin factor that acts to reorganize nucleosomes. The FACT complex is involved in multiple processes that require DNA as a template such as mRNA elongation, DNA replication and DNA repair. During transcription elongation the FACT complex acts as a histone chaperone that both destabilizes and restores nucleosomal structure. It facilitates the passage of RNA polymerase II and transcription by promoting the dissociation of one histone H2A-H2B dimer from the nucleosome, then subsequently promotes the reestablishment of the nucleosome following the passage of RNA polymerase II.</text>
</comment>
<evidence type="ECO:0000313" key="4">
    <source>
        <dbReference type="EMBL" id="KAK0165312.1"/>
    </source>
</evidence>
<dbReference type="Gene3D" id="3.40.350.10">
    <property type="entry name" value="Creatinase/prolidase N-terminal domain"/>
    <property type="match status" value="1"/>
</dbReference>
<dbReference type="InterPro" id="IPR036005">
    <property type="entry name" value="Creatinase/aminopeptidase-like"/>
</dbReference>
<keyword evidence="1" id="KW-0805">Transcription regulation</keyword>
<feature type="domain" description="FACT complex subunit SPT16 N-terminal lobe" evidence="3">
    <location>
        <begin position="1"/>
        <end position="115"/>
    </location>
</feature>
<keyword evidence="1" id="KW-0227">DNA damage</keyword>
<comment type="subunit">
    <text evidence="1">Component of the FACT complex.</text>
</comment>
<dbReference type="EMBL" id="JAQQBS010001422">
    <property type="protein sequence ID" value="KAK0165312.1"/>
    <property type="molecule type" value="Genomic_DNA"/>
</dbReference>